<feature type="binding site" evidence="4">
    <location>
        <position position="253"/>
    </location>
    <ligand>
        <name>substrate</name>
    </ligand>
</feature>
<comment type="caution">
    <text evidence="6">The sequence shown here is derived from an EMBL/GenBank/DDBJ whole genome shotgun (WGS) entry which is preliminary data.</text>
</comment>
<dbReference type="Proteomes" id="UP000246569">
    <property type="component" value="Unassembled WGS sequence"/>
</dbReference>
<comment type="subcellular location">
    <subcellularLocation>
        <location evidence="4">Cytoplasm</location>
    </subcellularLocation>
</comment>
<dbReference type="InterPro" id="IPR029062">
    <property type="entry name" value="Class_I_gatase-like"/>
</dbReference>
<organism evidence="6 7">
    <name type="scientific">Plasticicumulans acidivorans</name>
    <dbReference type="NCBI Taxonomy" id="886464"/>
    <lineage>
        <taxon>Bacteria</taxon>
        <taxon>Pseudomonadati</taxon>
        <taxon>Pseudomonadota</taxon>
        <taxon>Gammaproteobacteria</taxon>
        <taxon>Candidatus Competibacteraceae</taxon>
        <taxon>Plasticicumulans</taxon>
    </lineage>
</organism>
<evidence type="ECO:0000256" key="5">
    <source>
        <dbReference type="PIRSR" id="PIRSR000450-1"/>
    </source>
</evidence>
<evidence type="ECO:0000256" key="2">
    <source>
        <dbReference type="ARBA" id="ARBA00022679"/>
    </source>
</evidence>
<keyword evidence="1 4" id="KW-0028">Amino-acid biosynthesis</keyword>
<evidence type="ECO:0000256" key="1">
    <source>
        <dbReference type="ARBA" id="ARBA00022605"/>
    </source>
</evidence>
<feature type="binding site" evidence="4">
    <location>
        <position position="167"/>
    </location>
    <ligand>
        <name>substrate</name>
    </ligand>
</feature>
<dbReference type="CDD" id="cd03131">
    <property type="entry name" value="GATase1_HTS"/>
    <property type="match status" value="1"/>
</dbReference>
<feature type="site" description="Important for acyl-CoA specificity" evidence="4">
    <location>
        <position position="147"/>
    </location>
</feature>
<evidence type="ECO:0000313" key="7">
    <source>
        <dbReference type="Proteomes" id="UP000246569"/>
    </source>
</evidence>
<evidence type="ECO:0000313" key="6">
    <source>
        <dbReference type="EMBL" id="PWV61769.1"/>
    </source>
</evidence>
<comment type="catalytic activity">
    <reaction evidence="4">
        <text>L-homoserine + succinyl-CoA = O-succinyl-L-homoserine + CoA</text>
        <dbReference type="Rhea" id="RHEA:22008"/>
        <dbReference type="ChEBI" id="CHEBI:57287"/>
        <dbReference type="ChEBI" id="CHEBI:57292"/>
        <dbReference type="ChEBI" id="CHEBI:57476"/>
        <dbReference type="ChEBI" id="CHEBI:57661"/>
        <dbReference type="EC" id="2.3.1.46"/>
    </reaction>
</comment>
<reference evidence="6 7" key="1">
    <citation type="submission" date="2018-05" db="EMBL/GenBank/DDBJ databases">
        <title>Genomic Encyclopedia of Type Strains, Phase IV (KMG-IV): sequencing the most valuable type-strain genomes for metagenomic binning, comparative biology and taxonomic classification.</title>
        <authorList>
            <person name="Goeker M."/>
        </authorList>
    </citation>
    <scope>NUCLEOTIDE SEQUENCE [LARGE SCALE GENOMIC DNA]</scope>
    <source>
        <strain evidence="6 7">DSM 23606</strain>
    </source>
</reference>
<gene>
    <name evidence="4" type="primary">metAS</name>
    <name evidence="6" type="ORF">C7443_105202</name>
</gene>
<comment type="function">
    <text evidence="4">Transfers a succinyl group from succinyl-CoA to L-homoserine, forming succinyl-L-homoserine.</text>
</comment>
<name>A0A317MWC2_9GAMM</name>
<dbReference type="GO" id="GO:0009086">
    <property type="term" value="P:methionine biosynthetic process"/>
    <property type="evidence" value="ECO:0007669"/>
    <property type="project" value="UniProtKB-UniRule"/>
</dbReference>
<dbReference type="GO" id="GO:0004414">
    <property type="term" value="F:homoserine O-acetyltransferase activity"/>
    <property type="evidence" value="ECO:0007669"/>
    <property type="project" value="UniProtKB-UniRule"/>
</dbReference>
<dbReference type="PANTHER" id="PTHR20919">
    <property type="entry name" value="HOMOSERINE O-SUCCINYLTRANSFERASE"/>
    <property type="match status" value="1"/>
</dbReference>
<accession>A0A317MWC2</accession>
<keyword evidence="4" id="KW-0486">Methionine biosynthesis</keyword>
<dbReference type="UniPathway" id="UPA00051">
    <property type="reaction ID" value="UER00075"/>
</dbReference>
<sequence length="355" mass="40612">MPLVAHSALPSFGRLADEGEEILAQQRANQQDIRELHIGLLNMMPDAALGATERQFMRLIGSSNRIAQFYFHPFSVDGIERGAEAQDYVASYYECFADIRRDGLDALIITGANISNPDFTQEPFWEPLREVVEWASENVTTTLFACLAAHATMRMKYGIVRQRLTEKVWGVFPHRVVSRRHPLVRNINTRFDVPHSRWNEVTREQLDEAGLITLVESAEVGPHIAVSPDGFRQVFFQGHPEYDTDSLLKEYKREVLRYVRGERDDYPPLVHNYFSEPAQALLYEFKNRAMAARAHGRLQTDFPEAAVRQLLDNTWTDTAKAIFNNWLGLMYQITSSERARPFMAGVDPNDPLRGL</sequence>
<dbReference type="RefSeq" id="WP_110018556.1">
    <property type="nucleotide sequence ID" value="NZ_QGTJ01000005.1"/>
</dbReference>
<feature type="active site" description="Acyl-thioester intermediate" evidence="4 5">
    <location>
        <position position="146"/>
    </location>
</feature>
<dbReference type="NCBIfam" id="NF003776">
    <property type="entry name" value="PRK05368.1-3"/>
    <property type="match status" value="1"/>
</dbReference>
<comment type="similarity">
    <text evidence="4">Belongs to the MetA family.</text>
</comment>
<dbReference type="InterPro" id="IPR033752">
    <property type="entry name" value="MetA_family"/>
</dbReference>
<dbReference type="PANTHER" id="PTHR20919:SF0">
    <property type="entry name" value="HOMOSERINE O-SUCCINYLTRANSFERASE"/>
    <property type="match status" value="1"/>
</dbReference>
<keyword evidence="7" id="KW-1185">Reference proteome</keyword>
<feature type="site" description="Important for acyl-CoA specificity" evidence="4">
    <location>
        <position position="113"/>
    </location>
</feature>
<keyword evidence="2 4" id="KW-0808">Transferase</keyword>
<comment type="caution">
    <text evidence="4">Lacks conserved residue(s) required for the propagation of feature annotation.</text>
</comment>
<dbReference type="AlphaFoldDB" id="A0A317MWC2"/>
<evidence type="ECO:0000256" key="3">
    <source>
        <dbReference type="ARBA" id="ARBA00023315"/>
    </source>
</evidence>
<dbReference type="HAMAP" id="MF_00295">
    <property type="entry name" value="MetA_acyltransf"/>
    <property type="match status" value="1"/>
</dbReference>
<dbReference type="SUPFAM" id="SSF52317">
    <property type="entry name" value="Class I glutamine amidotransferase-like"/>
    <property type="match status" value="1"/>
</dbReference>
<dbReference type="GO" id="GO:0008899">
    <property type="term" value="F:homoserine O-succinyltransferase activity"/>
    <property type="evidence" value="ECO:0007669"/>
    <property type="project" value="UniProtKB-EC"/>
</dbReference>
<feature type="binding site" evidence="4">
    <location>
        <position position="196"/>
    </location>
    <ligand>
        <name>substrate</name>
    </ligand>
</feature>
<dbReference type="EC" id="2.3.1.46" evidence="4"/>
<protein>
    <recommendedName>
        <fullName evidence="4">Homoserine O-succinyltransferase</fullName>
        <shortName evidence="4">HST</shortName>
        <ecNumber evidence="4">2.3.1.46</ecNumber>
    </recommendedName>
    <alternativeName>
        <fullName evidence="4">Homoserine transsuccinylase</fullName>
        <shortName evidence="4">HTS</shortName>
    </alternativeName>
</protein>
<comment type="pathway">
    <text evidence="4">Amino-acid biosynthesis; L-methionine biosynthesis via de novo pathway; O-succinyl-L-homoserine from L-homoserine: step 1/1.</text>
</comment>
<dbReference type="PIRSF" id="PIRSF000450">
    <property type="entry name" value="H_ser_succinyltr"/>
    <property type="match status" value="1"/>
</dbReference>
<dbReference type="Gene3D" id="3.40.50.880">
    <property type="match status" value="1"/>
</dbReference>
<evidence type="ECO:0000256" key="4">
    <source>
        <dbReference type="HAMAP-Rule" id="MF_00295"/>
    </source>
</evidence>
<feature type="active site" description="Proton acceptor" evidence="4">
    <location>
        <position position="239"/>
    </location>
</feature>
<feature type="active site" evidence="4">
    <location>
        <position position="241"/>
    </location>
</feature>
<dbReference type="Pfam" id="PF04204">
    <property type="entry name" value="HTS"/>
    <property type="match status" value="1"/>
</dbReference>
<dbReference type="GO" id="GO:0005737">
    <property type="term" value="C:cytoplasm"/>
    <property type="evidence" value="ECO:0007669"/>
    <property type="project" value="UniProtKB-SubCell"/>
</dbReference>
<keyword evidence="3 4" id="KW-0012">Acyltransferase</keyword>
<feature type="site" description="Important for substrate specificity" evidence="4">
    <location>
        <position position="196"/>
    </location>
</feature>
<dbReference type="EMBL" id="QGTJ01000005">
    <property type="protein sequence ID" value="PWV61769.1"/>
    <property type="molecule type" value="Genomic_DNA"/>
</dbReference>
<proteinExistence type="inferred from homology"/>
<dbReference type="OrthoDB" id="9772423at2"/>
<keyword evidence="4" id="KW-0963">Cytoplasm</keyword>